<name>A0A219AQX9_METCM</name>
<organism evidence="1 2">
    <name type="scientific">Pochonia chlamydosporia 170</name>
    <dbReference type="NCBI Taxonomy" id="1380566"/>
    <lineage>
        <taxon>Eukaryota</taxon>
        <taxon>Fungi</taxon>
        <taxon>Dikarya</taxon>
        <taxon>Ascomycota</taxon>
        <taxon>Pezizomycotina</taxon>
        <taxon>Sordariomycetes</taxon>
        <taxon>Hypocreomycetidae</taxon>
        <taxon>Hypocreales</taxon>
        <taxon>Clavicipitaceae</taxon>
        <taxon>Pochonia</taxon>
    </lineage>
</organism>
<evidence type="ECO:0000313" key="2">
    <source>
        <dbReference type="Proteomes" id="UP000078397"/>
    </source>
</evidence>
<protein>
    <submittedName>
        <fullName evidence="1">Uncharacterized protein</fullName>
    </submittedName>
</protein>
<dbReference type="Proteomes" id="UP000078397">
    <property type="component" value="Unassembled WGS sequence"/>
</dbReference>
<dbReference type="AlphaFoldDB" id="A0A219AQX9"/>
<dbReference type="EMBL" id="LSBJ02000004">
    <property type="protein sequence ID" value="OWT43012.1"/>
    <property type="molecule type" value="Genomic_DNA"/>
</dbReference>
<dbReference type="GeneID" id="33936709"/>
<proteinExistence type="predicted"/>
<dbReference type="KEGG" id="pchm:VFPPC_17795"/>
<accession>A0A219AQX9</accession>
<evidence type="ECO:0000313" key="1">
    <source>
        <dbReference type="EMBL" id="OWT43012.1"/>
    </source>
</evidence>
<dbReference type="RefSeq" id="XP_022285469.1">
    <property type="nucleotide sequence ID" value="XM_022429477.1"/>
</dbReference>
<comment type="caution">
    <text evidence="1">The sequence shown here is derived from an EMBL/GenBank/DDBJ whole genome shotgun (WGS) entry which is preliminary data.</text>
</comment>
<sequence>MVLSLCCVSYPATSCGKTAHTVRPSCRSGRGSTSLAINLATICPPKTPTQCNFEVEEPVFFPGRCFAPFPPSASLPFSSTERRGEKAPLCHSAYHIDQGAFAPVLQVACPIRPGSDVACPAPRNAGGARVLSGQNGSASPLLLFFCLWEFCELPTSESFPVVLGARSLFIQCARRLVDCLSLSTPLYPHSFTKQLRPGPGRWQRLVFFVPCGRLSPLPDASAHISVRSERLVFFSILTLLEVSQPHCGCGQFPVTLFFLFEALDFMSRPLGADFIHDTISPTTSSDRW</sequence>
<keyword evidence="2" id="KW-1185">Reference proteome</keyword>
<reference evidence="1 2" key="1">
    <citation type="journal article" date="2016" name="PLoS Pathog.">
        <title>Biosynthesis of antibiotic leucinostatins in bio-control fungus Purpureocillium lilacinum and their inhibition on phytophthora revealed by genome mining.</title>
        <authorList>
            <person name="Wang G."/>
            <person name="Liu Z."/>
            <person name="Lin R."/>
            <person name="Li E."/>
            <person name="Mao Z."/>
            <person name="Ling J."/>
            <person name="Yang Y."/>
            <person name="Yin W.B."/>
            <person name="Xie B."/>
        </authorList>
    </citation>
    <scope>NUCLEOTIDE SEQUENCE [LARGE SCALE GENOMIC DNA]</scope>
    <source>
        <strain evidence="1">170</strain>
    </source>
</reference>
<gene>
    <name evidence="1" type="ORF">VFPPC_17795</name>
</gene>